<dbReference type="EMBL" id="MK072409">
    <property type="protein sequence ID" value="AYV84492.1"/>
    <property type="molecule type" value="Genomic_DNA"/>
</dbReference>
<accession>A0A3G5ABH6</accession>
<gene>
    <name evidence="1" type="ORF">Hyperionvirus27_12</name>
</gene>
<sequence length="445" mass="51600">MSSTGSTGEYNLSYRKYKQVEVKIQASLLNPICLSLADLHLGTFSAEDFTDHNIHPLSILVKKAAKLRRKHQITYHPNDPDFFHEMIIDNFLKLASLLDTLIVKPAPTVKPFLPCPIMGASAKKTPKTIPKEKKKIPRIIAPLPDTKINLVPEIVFSPNDYVVKYYSIKEGEKIILSSYPPPKRSEIHAGDFQIQTIRHVIFSDPFQIILNSKLHLTYTYKNKVWLDQLNHKLYHIHVISTNPCSVYSPELYEMIQRYAFSTTTRNLEFKKNEQPLDDIEWKELPLFEWNFLIRGSSFNMLMNPRLQEIMVELVYTWIRAGNYNSPDIAHSINSFIEKIQWFVNKSSSPEHVTMTLTASDDKSSSFEDNEIKLSMKGSDNKLRLYANSYKKKFIKQFELFEEFHDLILAEASKLIIFGTDADKNLLYSLFLRKLVIHLKYFTGLI</sequence>
<proteinExistence type="predicted"/>
<evidence type="ECO:0000313" key="1">
    <source>
        <dbReference type="EMBL" id="AYV84492.1"/>
    </source>
</evidence>
<organism evidence="1">
    <name type="scientific">Hyperionvirus sp</name>
    <dbReference type="NCBI Taxonomy" id="2487770"/>
    <lineage>
        <taxon>Viruses</taxon>
        <taxon>Varidnaviria</taxon>
        <taxon>Bamfordvirae</taxon>
        <taxon>Nucleocytoviricota</taxon>
        <taxon>Megaviricetes</taxon>
        <taxon>Imitervirales</taxon>
        <taxon>Mimiviridae</taxon>
        <taxon>Klosneuvirinae</taxon>
    </lineage>
</organism>
<reference evidence="1" key="1">
    <citation type="submission" date="2018-10" db="EMBL/GenBank/DDBJ databases">
        <title>Hidden diversity of soil giant viruses.</title>
        <authorList>
            <person name="Schulz F."/>
            <person name="Alteio L."/>
            <person name="Goudeau D."/>
            <person name="Ryan E.M."/>
            <person name="Malmstrom R.R."/>
            <person name="Blanchard J."/>
            <person name="Woyke T."/>
        </authorList>
    </citation>
    <scope>NUCLEOTIDE SEQUENCE</scope>
    <source>
        <strain evidence="1">HYV1</strain>
    </source>
</reference>
<protein>
    <submittedName>
        <fullName evidence="1">Uncharacterized protein</fullName>
    </submittedName>
</protein>
<name>A0A3G5ABH6_9VIRU</name>